<organism evidence="3 4">
    <name type="scientific">Prunus persica</name>
    <name type="common">Peach</name>
    <name type="synonym">Amygdalus persica</name>
    <dbReference type="NCBI Taxonomy" id="3760"/>
    <lineage>
        <taxon>Eukaryota</taxon>
        <taxon>Viridiplantae</taxon>
        <taxon>Streptophyta</taxon>
        <taxon>Embryophyta</taxon>
        <taxon>Tracheophyta</taxon>
        <taxon>Spermatophyta</taxon>
        <taxon>Magnoliopsida</taxon>
        <taxon>eudicotyledons</taxon>
        <taxon>Gunneridae</taxon>
        <taxon>Pentapetalae</taxon>
        <taxon>rosids</taxon>
        <taxon>fabids</taxon>
        <taxon>Rosales</taxon>
        <taxon>Rosaceae</taxon>
        <taxon>Amygdaloideae</taxon>
        <taxon>Amygdaleae</taxon>
        <taxon>Prunus</taxon>
    </lineage>
</organism>
<evidence type="ECO:0000313" key="4">
    <source>
        <dbReference type="Proteomes" id="UP000006882"/>
    </source>
</evidence>
<feature type="compositionally biased region" description="Low complexity" evidence="1">
    <location>
        <begin position="71"/>
        <end position="80"/>
    </location>
</feature>
<gene>
    <name evidence="3" type="ORF">PRUPE_1G143000</name>
</gene>
<name>A0A251QXJ1_PRUPE</name>
<dbReference type="Gramene" id="ONI28476">
    <property type="protein sequence ID" value="ONI28476"/>
    <property type="gene ID" value="PRUPE_1G143000"/>
</dbReference>
<dbReference type="InterPro" id="IPR039346">
    <property type="entry name" value="AGP25/26"/>
</dbReference>
<feature type="chain" id="PRO_5012784037" evidence="2">
    <location>
        <begin position="23"/>
        <end position="140"/>
    </location>
</feature>
<reference evidence="3 4" key="1">
    <citation type="journal article" date="2013" name="Nat. Genet.">
        <title>The high-quality draft genome of peach (Prunus persica) identifies unique patterns of genetic diversity, domestication and genome evolution.</title>
        <authorList>
            <consortium name="International Peach Genome Initiative"/>
            <person name="Verde I."/>
            <person name="Abbott A.G."/>
            <person name="Scalabrin S."/>
            <person name="Jung S."/>
            <person name="Shu S."/>
            <person name="Marroni F."/>
            <person name="Zhebentyayeva T."/>
            <person name="Dettori M.T."/>
            <person name="Grimwood J."/>
            <person name="Cattonaro F."/>
            <person name="Zuccolo A."/>
            <person name="Rossini L."/>
            <person name="Jenkins J."/>
            <person name="Vendramin E."/>
            <person name="Meisel L.A."/>
            <person name="Decroocq V."/>
            <person name="Sosinski B."/>
            <person name="Prochnik S."/>
            <person name="Mitros T."/>
            <person name="Policriti A."/>
            <person name="Cipriani G."/>
            <person name="Dondini L."/>
            <person name="Ficklin S."/>
            <person name="Goodstein D.M."/>
            <person name="Xuan P."/>
            <person name="Del Fabbro C."/>
            <person name="Aramini V."/>
            <person name="Copetti D."/>
            <person name="Gonzalez S."/>
            <person name="Horner D.S."/>
            <person name="Falchi R."/>
            <person name="Lucas S."/>
            <person name="Mica E."/>
            <person name="Maldonado J."/>
            <person name="Lazzari B."/>
            <person name="Bielenberg D."/>
            <person name="Pirona R."/>
            <person name="Miculan M."/>
            <person name="Barakat A."/>
            <person name="Testolin R."/>
            <person name="Stella A."/>
            <person name="Tartarini S."/>
            <person name="Tonutti P."/>
            <person name="Arus P."/>
            <person name="Orellana A."/>
            <person name="Wells C."/>
            <person name="Main D."/>
            <person name="Vizzotto G."/>
            <person name="Silva H."/>
            <person name="Salamini F."/>
            <person name="Schmutz J."/>
            <person name="Morgante M."/>
            <person name="Rokhsar D.S."/>
        </authorList>
    </citation>
    <scope>NUCLEOTIDE SEQUENCE [LARGE SCALE GENOMIC DNA]</scope>
    <source>
        <strain evidence="4">cv. Nemared</strain>
    </source>
</reference>
<sequence length="140" mass="14310">MASFWSHIVFLIMAFMASPLLSLHSKASSASSSISASPAFLITNFPPSSLQGLPPEIAPLLPSPGPVVPATPTDSSIPTIPSNPSPPNPDDLVSPGPYSSLSPFGSLPASSAASISLIWPLKLAAFAGSAAYGYCTSWNL</sequence>
<protein>
    <submittedName>
        <fullName evidence="3">Uncharacterized protein</fullName>
    </submittedName>
</protein>
<keyword evidence="4" id="KW-1185">Reference proteome</keyword>
<dbReference type="PANTHER" id="PTHR35725">
    <property type="entry name" value="CLASSICAL ARABINOGALACTAN PROTEIN 26"/>
    <property type="match status" value="1"/>
</dbReference>
<evidence type="ECO:0000256" key="2">
    <source>
        <dbReference type="SAM" id="SignalP"/>
    </source>
</evidence>
<dbReference type="eggNOG" id="ENOG502S7RY">
    <property type="taxonomic scope" value="Eukaryota"/>
</dbReference>
<dbReference type="Proteomes" id="UP000006882">
    <property type="component" value="Chromosome G1"/>
</dbReference>
<evidence type="ECO:0000313" key="3">
    <source>
        <dbReference type="EMBL" id="ONI28476.1"/>
    </source>
</evidence>
<keyword evidence="2" id="KW-0732">Signal</keyword>
<evidence type="ECO:0000256" key="1">
    <source>
        <dbReference type="SAM" id="MobiDB-lite"/>
    </source>
</evidence>
<feature type="signal peptide" evidence="2">
    <location>
        <begin position="1"/>
        <end position="22"/>
    </location>
</feature>
<feature type="region of interest" description="Disordered" evidence="1">
    <location>
        <begin position="62"/>
        <end position="97"/>
    </location>
</feature>
<dbReference type="PANTHER" id="PTHR35725:SF3">
    <property type="entry name" value="CLASSICAL ARABINOGALACTAN PROTEIN 25"/>
    <property type="match status" value="1"/>
</dbReference>
<accession>A0A251QXJ1</accession>
<dbReference type="EMBL" id="CM007651">
    <property type="protein sequence ID" value="ONI28476.1"/>
    <property type="molecule type" value="Genomic_DNA"/>
</dbReference>
<dbReference type="AlphaFoldDB" id="A0A251QXJ1"/>
<proteinExistence type="predicted"/>